<accession>A0A813QR13</accession>
<dbReference type="EMBL" id="CAJNOJ010000008">
    <property type="protein sequence ID" value="CAF0771133.1"/>
    <property type="molecule type" value="Genomic_DNA"/>
</dbReference>
<protein>
    <submittedName>
        <fullName evidence="1">Uncharacterized protein</fullName>
    </submittedName>
</protein>
<comment type="caution">
    <text evidence="1">The sequence shown here is derived from an EMBL/GenBank/DDBJ whole genome shotgun (WGS) entry which is preliminary data.</text>
</comment>
<dbReference type="Proteomes" id="UP000663852">
    <property type="component" value="Unassembled WGS sequence"/>
</dbReference>
<sequence>MSRVVYLDQLPFIHLATSSRRYSDKTKIRHIIKDTTIKKFSKRDKFFINFLKTKMHDYSKQTRKAFGNDCAELCRVP</sequence>
<reference evidence="1" key="1">
    <citation type="submission" date="2021-02" db="EMBL/GenBank/DDBJ databases">
        <authorList>
            <person name="Nowell W R."/>
        </authorList>
    </citation>
    <scope>NUCLEOTIDE SEQUENCE</scope>
</reference>
<gene>
    <name evidence="1" type="ORF">EDS130_LOCUS3320</name>
</gene>
<name>A0A813QR13_ADIRI</name>
<evidence type="ECO:0000313" key="2">
    <source>
        <dbReference type="Proteomes" id="UP000663852"/>
    </source>
</evidence>
<dbReference type="AlphaFoldDB" id="A0A813QR13"/>
<proteinExistence type="predicted"/>
<organism evidence="1 2">
    <name type="scientific">Adineta ricciae</name>
    <name type="common">Rotifer</name>
    <dbReference type="NCBI Taxonomy" id="249248"/>
    <lineage>
        <taxon>Eukaryota</taxon>
        <taxon>Metazoa</taxon>
        <taxon>Spiralia</taxon>
        <taxon>Gnathifera</taxon>
        <taxon>Rotifera</taxon>
        <taxon>Eurotatoria</taxon>
        <taxon>Bdelloidea</taxon>
        <taxon>Adinetida</taxon>
        <taxon>Adinetidae</taxon>
        <taxon>Adineta</taxon>
    </lineage>
</organism>
<evidence type="ECO:0000313" key="1">
    <source>
        <dbReference type="EMBL" id="CAF0771133.1"/>
    </source>
</evidence>